<dbReference type="PANTHER" id="PTHR33048:SF2">
    <property type="entry name" value="SRPK"/>
    <property type="match status" value="1"/>
</dbReference>
<evidence type="ECO:0000256" key="3">
    <source>
        <dbReference type="ARBA" id="ARBA00022989"/>
    </source>
</evidence>
<evidence type="ECO:0000259" key="8">
    <source>
        <dbReference type="Pfam" id="PF20684"/>
    </source>
</evidence>
<evidence type="ECO:0000256" key="4">
    <source>
        <dbReference type="ARBA" id="ARBA00023136"/>
    </source>
</evidence>
<dbReference type="GO" id="GO:0016020">
    <property type="term" value="C:membrane"/>
    <property type="evidence" value="ECO:0007669"/>
    <property type="project" value="UniProtKB-SubCell"/>
</dbReference>
<feature type="region of interest" description="Disordered" evidence="6">
    <location>
        <begin position="284"/>
        <end position="383"/>
    </location>
</feature>
<keyword evidence="2 7" id="KW-0812">Transmembrane</keyword>
<name>A0A2V1D4M7_9PLEO</name>
<comment type="similarity">
    <text evidence="5">Belongs to the SAT4 family.</text>
</comment>
<evidence type="ECO:0000256" key="5">
    <source>
        <dbReference type="ARBA" id="ARBA00038359"/>
    </source>
</evidence>
<keyword evidence="3 7" id="KW-1133">Transmembrane helix</keyword>
<sequence length="383" mass="42845">MIDAFAAEAWSYLGIALVVISLRIYFKWSTVGWRKMTSDDALMVCAGLVYTAETTTAHVAVFYWLGLANNNITDEHRATLDPNSEEWRLRVNGSKTHVIGWFTYTAVMWLLKTCWILYYSHMVENLNTMKIRIKIGYVFLGSTYIASICMIFFKCWPLERQWQIYPNPGNNCQPGFSKLQVLFIMALNTATDLYLMAIPIPIIYKTRIEIKKKLLLLILFGGGFIVMIFGILRCVTLVTVGANSPSQSGQWSVRESFVAILVCNGPMVFPLFRRWLRKARGLGTHGSNSHDSYPLGANANRYHGQNSSRSNTLSRPRRPSHKFQHPLSIPNDTAWGSDDAIVVAEQGGKSVGEDQSSAASTSGLNSKMSKDGLDTGTKQSSGR</sequence>
<evidence type="ECO:0000313" key="9">
    <source>
        <dbReference type="EMBL" id="PVH92997.1"/>
    </source>
</evidence>
<dbReference type="PANTHER" id="PTHR33048">
    <property type="entry name" value="PTH11-LIKE INTEGRAL MEMBRANE PROTEIN (AFU_ORTHOLOGUE AFUA_5G11245)"/>
    <property type="match status" value="1"/>
</dbReference>
<feature type="transmembrane region" description="Helical" evidence="7">
    <location>
        <begin position="251"/>
        <end position="272"/>
    </location>
</feature>
<feature type="transmembrane region" description="Helical" evidence="7">
    <location>
        <begin position="41"/>
        <end position="65"/>
    </location>
</feature>
<dbReference type="EMBL" id="KZ805625">
    <property type="protein sequence ID" value="PVH92997.1"/>
    <property type="molecule type" value="Genomic_DNA"/>
</dbReference>
<keyword evidence="10" id="KW-1185">Reference proteome</keyword>
<evidence type="ECO:0000256" key="6">
    <source>
        <dbReference type="SAM" id="MobiDB-lite"/>
    </source>
</evidence>
<protein>
    <recommendedName>
        <fullName evidence="8">Rhodopsin domain-containing protein</fullName>
    </recommendedName>
</protein>
<feature type="compositionally biased region" description="Polar residues" evidence="6">
    <location>
        <begin position="303"/>
        <end position="314"/>
    </location>
</feature>
<proteinExistence type="inferred from homology"/>
<gene>
    <name evidence="9" type="ORF">DM02DRAFT_252867</name>
</gene>
<evidence type="ECO:0000313" key="10">
    <source>
        <dbReference type="Proteomes" id="UP000244855"/>
    </source>
</evidence>
<dbReference type="OrthoDB" id="2988756at2759"/>
<dbReference type="Pfam" id="PF20684">
    <property type="entry name" value="Fung_rhodopsin"/>
    <property type="match status" value="1"/>
</dbReference>
<feature type="compositionally biased region" description="Basic residues" evidence="6">
    <location>
        <begin position="315"/>
        <end position="324"/>
    </location>
</feature>
<accession>A0A2V1D4M7</accession>
<evidence type="ECO:0000256" key="1">
    <source>
        <dbReference type="ARBA" id="ARBA00004141"/>
    </source>
</evidence>
<reference evidence="9 10" key="1">
    <citation type="journal article" date="2018" name="Sci. Rep.">
        <title>Comparative genomics provides insights into the lifestyle and reveals functional heterogeneity of dark septate endophytic fungi.</title>
        <authorList>
            <person name="Knapp D.G."/>
            <person name="Nemeth J.B."/>
            <person name="Barry K."/>
            <person name="Hainaut M."/>
            <person name="Henrissat B."/>
            <person name="Johnson J."/>
            <person name="Kuo A."/>
            <person name="Lim J.H.P."/>
            <person name="Lipzen A."/>
            <person name="Nolan M."/>
            <person name="Ohm R.A."/>
            <person name="Tamas L."/>
            <person name="Grigoriev I.V."/>
            <person name="Spatafora J.W."/>
            <person name="Nagy L.G."/>
            <person name="Kovacs G.M."/>
        </authorList>
    </citation>
    <scope>NUCLEOTIDE SEQUENCE [LARGE SCALE GENOMIC DNA]</scope>
    <source>
        <strain evidence="9 10">DSE2036</strain>
    </source>
</reference>
<feature type="compositionally biased region" description="Polar residues" evidence="6">
    <location>
        <begin position="353"/>
        <end position="367"/>
    </location>
</feature>
<feature type="transmembrane region" description="Helical" evidence="7">
    <location>
        <begin position="12"/>
        <end position="29"/>
    </location>
</feature>
<feature type="transmembrane region" description="Helical" evidence="7">
    <location>
        <begin position="98"/>
        <end position="119"/>
    </location>
</feature>
<comment type="subcellular location">
    <subcellularLocation>
        <location evidence="1">Membrane</location>
        <topology evidence="1">Multi-pass membrane protein</topology>
    </subcellularLocation>
</comment>
<dbReference type="AlphaFoldDB" id="A0A2V1D4M7"/>
<dbReference type="Proteomes" id="UP000244855">
    <property type="component" value="Unassembled WGS sequence"/>
</dbReference>
<feature type="transmembrane region" description="Helical" evidence="7">
    <location>
        <begin position="131"/>
        <end position="153"/>
    </location>
</feature>
<feature type="transmembrane region" description="Helical" evidence="7">
    <location>
        <begin position="181"/>
        <end position="202"/>
    </location>
</feature>
<dbReference type="InterPro" id="IPR049326">
    <property type="entry name" value="Rhodopsin_dom_fungi"/>
</dbReference>
<evidence type="ECO:0000256" key="7">
    <source>
        <dbReference type="SAM" id="Phobius"/>
    </source>
</evidence>
<keyword evidence="4 7" id="KW-0472">Membrane</keyword>
<feature type="transmembrane region" description="Helical" evidence="7">
    <location>
        <begin position="214"/>
        <end position="239"/>
    </location>
</feature>
<evidence type="ECO:0000256" key="2">
    <source>
        <dbReference type="ARBA" id="ARBA00022692"/>
    </source>
</evidence>
<organism evidence="9 10">
    <name type="scientific">Periconia macrospinosa</name>
    <dbReference type="NCBI Taxonomy" id="97972"/>
    <lineage>
        <taxon>Eukaryota</taxon>
        <taxon>Fungi</taxon>
        <taxon>Dikarya</taxon>
        <taxon>Ascomycota</taxon>
        <taxon>Pezizomycotina</taxon>
        <taxon>Dothideomycetes</taxon>
        <taxon>Pleosporomycetidae</taxon>
        <taxon>Pleosporales</taxon>
        <taxon>Massarineae</taxon>
        <taxon>Periconiaceae</taxon>
        <taxon>Periconia</taxon>
    </lineage>
</organism>
<feature type="domain" description="Rhodopsin" evidence="8">
    <location>
        <begin position="22"/>
        <end position="274"/>
    </location>
</feature>
<dbReference type="STRING" id="97972.A0A2V1D4M7"/>
<dbReference type="InterPro" id="IPR052337">
    <property type="entry name" value="SAT4-like"/>
</dbReference>